<reference evidence="2 3" key="1">
    <citation type="submission" date="2016-09" db="EMBL/GenBank/DDBJ databases">
        <title>Genomic analysis reveals versatility of anaerobic energy metabolism of Geosporobacter ferrireducens IRF9 of phylum Firmicutes.</title>
        <authorList>
            <person name="Kim S.-J."/>
        </authorList>
    </citation>
    <scope>NUCLEOTIDE SEQUENCE [LARGE SCALE GENOMIC DNA]</scope>
    <source>
        <strain evidence="2 3">IRF9</strain>
    </source>
</reference>
<accession>A0A1D8GPK6</accession>
<dbReference type="Pfam" id="PF04246">
    <property type="entry name" value="RseC_MucC"/>
    <property type="match status" value="1"/>
</dbReference>
<dbReference type="PANTHER" id="PTHR35867:SF1">
    <property type="entry name" value="PROTEIN RSEC"/>
    <property type="match status" value="1"/>
</dbReference>
<dbReference type="KEGG" id="gfe:Gferi_26705"/>
<dbReference type="PIRSF" id="PIRSF004923">
    <property type="entry name" value="RseC"/>
    <property type="match status" value="1"/>
</dbReference>
<proteinExistence type="predicted"/>
<keyword evidence="1" id="KW-0472">Membrane</keyword>
<dbReference type="STRING" id="1424294.Gferi_26705"/>
<dbReference type="Proteomes" id="UP000095743">
    <property type="component" value="Chromosome"/>
</dbReference>
<evidence type="ECO:0008006" key="4">
    <source>
        <dbReference type="Google" id="ProtNLM"/>
    </source>
</evidence>
<dbReference type="RefSeq" id="WP_069981142.1">
    <property type="nucleotide sequence ID" value="NZ_CP017269.1"/>
</dbReference>
<gene>
    <name evidence="2" type="ORF">Gferi_26705</name>
</gene>
<organism evidence="2 3">
    <name type="scientific">Geosporobacter ferrireducens</name>
    <dbReference type="NCBI Taxonomy" id="1424294"/>
    <lineage>
        <taxon>Bacteria</taxon>
        <taxon>Bacillati</taxon>
        <taxon>Bacillota</taxon>
        <taxon>Clostridia</taxon>
        <taxon>Peptostreptococcales</taxon>
        <taxon>Thermotaleaceae</taxon>
        <taxon>Geosporobacter</taxon>
    </lineage>
</organism>
<keyword evidence="1" id="KW-1133">Transmembrane helix</keyword>
<evidence type="ECO:0000256" key="1">
    <source>
        <dbReference type="SAM" id="Phobius"/>
    </source>
</evidence>
<dbReference type="PANTHER" id="PTHR35867">
    <property type="entry name" value="PROTEIN RSEC"/>
    <property type="match status" value="1"/>
</dbReference>
<keyword evidence="1" id="KW-0812">Transmembrane</keyword>
<name>A0A1D8GPK6_9FIRM</name>
<keyword evidence="3" id="KW-1185">Reference proteome</keyword>
<dbReference type="AlphaFoldDB" id="A0A1D8GPK6"/>
<dbReference type="EMBL" id="CP017269">
    <property type="protein sequence ID" value="AOT72833.1"/>
    <property type="molecule type" value="Genomic_DNA"/>
</dbReference>
<feature type="transmembrane region" description="Helical" evidence="1">
    <location>
        <begin position="66"/>
        <end position="91"/>
    </location>
</feature>
<feature type="transmembrane region" description="Helical" evidence="1">
    <location>
        <begin position="103"/>
        <end position="123"/>
    </location>
</feature>
<sequence>MHQVGKVLEILKGNKAGILMNKHAACGDCGACQHGKENMSLTITAINEVGAEVGDMVEVNMETQDVLGAAFIIYVIPLFFMIIGVVGGNFLLNKIGFIGNIEVYSAVIGFILMTLSFITIRMFEKKFKANRKYIPEITKIIGRQ</sequence>
<evidence type="ECO:0000313" key="3">
    <source>
        <dbReference type="Proteomes" id="UP000095743"/>
    </source>
</evidence>
<dbReference type="InterPro" id="IPR026268">
    <property type="entry name" value="RseC"/>
</dbReference>
<dbReference type="InterPro" id="IPR007359">
    <property type="entry name" value="SigmaE_reg_RseC_MucC"/>
</dbReference>
<protein>
    <recommendedName>
        <fullName evidence="4">Fis family transcriptional regulator</fullName>
    </recommendedName>
</protein>
<evidence type="ECO:0000313" key="2">
    <source>
        <dbReference type="EMBL" id="AOT72833.1"/>
    </source>
</evidence>